<accession>A0A1M5ZJ18</accession>
<proteinExistence type="inferred from homology"/>
<evidence type="ECO:0000256" key="1">
    <source>
        <dbReference type="ARBA" id="ARBA00005278"/>
    </source>
</evidence>
<feature type="transmembrane region" description="Helical" evidence="3">
    <location>
        <begin position="274"/>
        <end position="299"/>
    </location>
</feature>
<dbReference type="GO" id="GO:0009847">
    <property type="term" value="P:spore germination"/>
    <property type="evidence" value="ECO:0007669"/>
    <property type="project" value="InterPro"/>
</dbReference>
<dbReference type="Proteomes" id="UP000184241">
    <property type="component" value="Unassembled WGS sequence"/>
</dbReference>
<dbReference type="AlphaFoldDB" id="A0A1M5ZJ18"/>
<feature type="transmembrane region" description="Helical" evidence="3">
    <location>
        <begin position="311"/>
        <end position="335"/>
    </location>
</feature>
<reference evidence="4 5" key="1">
    <citation type="submission" date="2016-11" db="EMBL/GenBank/DDBJ databases">
        <authorList>
            <person name="Jaros S."/>
            <person name="Januszkiewicz K."/>
            <person name="Wedrychowicz H."/>
        </authorList>
    </citation>
    <scope>NUCLEOTIDE SEQUENCE [LARGE SCALE GENOMIC DNA]</scope>
    <source>
        <strain evidence="4 5">DSM 6191</strain>
    </source>
</reference>
<evidence type="ECO:0000313" key="4">
    <source>
        <dbReference type="EMBL" id="SHI24134.1"/>
    </source>
</evidence>
<evidence type="ECO:0000313" key="5">
    <source>
        <dbReference type="Proteomes" id="UP000184241"/>
    </source>
</evidence>
<keyword evidence="3" id="KW-1133">Transmembrane helix</keyword>
<keyword evidence="3" id="KW-0812">Transmembrane</keyword>
<protein>
    <submittedName>
        <fullName evidence="4">Spore germination protein</fullName>
    </submittedName>
</protein>
<dbReference type="InterPro" id="IPR004995">
    <property type="entry name" value="Spore_Ger"/>
</dbReference>
<dbReference type="EMBL" id="FQXU01000009">
    <property type="protein sequence ID" value="SHI24134.1"/>
    <property type="molecule type" value="Genomic_DNA"/>
</dbReference>
<dbReference type="Pfam" id="PF03323">
    <property type="entry name" value="GerA"/>
    <property type="match status" value="1"/>
</dbReference>
<evidence type="ECO:0000256" key="3">
    <source>
        <dbReference type="SAM" id="Phobius"/>
    </source>
</evidence>
<dbReference type="PIRSF" id="PIRSF005690">
    <property type="entry name" value="GerBA"/>
    <property type="match status" value="1"/>
</dbReference>
<comment type="similarity">
    <text evidence="1">Belongs to the GerABKA family.</text>
</comment>
<name>A0A1M5ZJ18_9CLOT</name>
<evidence type="ECO:0000256" key="2">
    <source>
        <dbReference type="ARBA" id="ARBA00023136"/>
    </source>
</evidence>
<organism evidence="4 5">
    <name type="scientific">Clostridium intestinale DSM 6191</name>
    <dbReference type="NCBI Taxonomy" id="1121320"/>
    <lineage>
        <taxon>Bacteria</taxon>
        <taxon>Bacillati</taxon>
        <taxon>Bacillota</taxon>
        <taxon>Clostridia</taxon>
        <taxon>Eubacteriales</taxon>
        <taxon>Clostridiaceae</taxon>
        <taxon>Clostridium</taxon>
    </lineage>
</organism>
<dbReference type="GO" id="GO:0016020">
    <property type="term" value="C:membrane"/>
    <property type="evidence" value="ECO:0007669"/>
    <property type="project" value="InterPro"/>
</dbReference>
<sequence length="467" mass="52416">MFMNNYLEELKKTYENAFDVKYRDIETPLGKATLIFIDVLCSSAFISEYIVAPLTSKNYSIKNVDDILTKVITMNLAGNVKDMKDANEHILMGDVVIVFEKSDTMIYCETKSFVRRGVGIPLTESVVKGPREGFAEAFVDNVALIRRRVRNVNLKLEPLILGKESNTSVCIAYLKGIAPDNLVQQVKDKIQQSNYNFLLDTNYIESTLTEKRSLFDTIGYSEKPDEISAKIMEGRVAIIVDGTPFVVTVPYFFVENFQTPDDYYLNKYFANFTRILRWSAFFIAMFLPALYVAFITYHFGMIPTMFIFRMAVARAGVPFPTFVEIILMMLFFQLIKEAGLRLPQPIGSSMSIVSALILGEAAVGAGLASRVTILIVAISTLSYFLIPKTYGAISLWSIILVIVASLFGIPGFIIGSMILISHLGSLQSCGYSFLFPLGSIKRYGFRDVILRGNLEDISKNVIKDEEE</sequence>
<dbReference type="InterPro" id="IPR050768">
    <property type="entry name" value="UPF0353/GerABKA_families"/>
</dbReference>
<dbReference type="PANTHER" id="PTHR22550">
    <property type="entry name" value="SPORE GERMINATION PROTEIN"/>
    <property type="match status" value="1"/>
</dbReference>
<keyword evidence="2 3" id="KW-0472">Membrane</keyword>
<feature type="transmembrane region" description="Helical" evidence="3">
    <location>
        <begin position="355"/>
        <end position="386"/>
    </location>
</feature>
<feature type="transmembrane region" description="Helical" evidence="3">
    <location>
        <begin position="398"/>
        <end position="420"/>
    </location>
</feature>
<dbReference type="PANTHER" id="PTHR22550:SF5">
    <property type="entry name" value="LEUCINE ZIPPER PROTEIN 4"/>
    <property type="match status" value="1"/>
</dbReference>
<gene>
    <name evidence="4" type="ORF">SAMN02745941_02987</name>
</gene>